<reference evidence="1 2" key="1">
    <citation type="journal article" date="2008" name="Nature">
        <title>The Trichoplax genome and the nature of placozoans.</title>
        <authorList>
            <person name="Srivastava M."/>
            <person name="Begovic E."/>
            <person name="Chapman J."/>
            <person name="Putnam N.H."/>
            <person name="Hellsten U."/>
            <person name="Kawashima T."/>
            <person name="Kuo A."/>
            <person name="Mitros T."/>
            <person name="Salamov A."/>
            <person name="Carpenter M.L."/>
            <person name="Signorovitch A.Y."/>
            <person name="Moreno M.A."/>
            <person name="Kamm K."/>
            <person name="Grimwood J."/>
            <person name="Schmutz J."/>
            <person name="Shapiro H."/>
            <person name="Grigoriev I.V."/>
            <person name="Buss L.W."/>
            <person name="Schierwater B."/>
            <person name="Dellaporta S.L."/>
            <person name="Rokhsar D.S."/>
        </authorList>
    </citation>
    <scope>NUCLEOTIDE SEQUENCE [LARGE SCALE GENOMIC DNA]</scope>
    <source>
        <strain evidence="1 2">Grell-BS-1999</strain>
    </source>
</reference>
<proteinExistence type="predicted"/>
<keyword evidence="2" id="KW-1185">Reference proteome</keyword>
<dbReference type="CTD" id="6749688"/>
<protein>
    <submittedName>
        <fullName evidence="1">Uncharacterized protein</fullName>
    </submittedName>
</protein>
<dbReference type="EMBL" id="DS985241">
    <property type="protein sequence ID" value="EDV28472.1"/>
    <property type="molecule type" value="Genomic_DNA"/>
</dbReference>
<sequence length="113" mass="12727">MPKLETNQQLMATTAKKDFLLQSSKMPYKRGIDHADKEGNSVFANKVNADYIVVGTIKVIIIIEALLLNSPSACIFVDFLPHGARFRSVFNGVTASLKIIREEEKNTNPFFFY</sequence>
<dbReference type="RefSeq" id="XP_002107674.1">
    <property type="nucleotide sequence ID" value="XM_002107638.1"/>
</dbReference>
<name>B3RIY6_TRIAD</name>
<dbReference type="HOGENOM" id="CLU_2136646_0_0_1"/>
<dbReference type="GeneID" id="6749688"/>
<organism evidence="1 2">
    <name type="scientific">Trichoplax adhaerens</name>
    <name type="common">Trichoplax reptans</name>
    <dbReference type="NCBI Taxonomy" id="10228"/>
    <lineage>
        <taxon>Eukaryota</taxon>
        <taxon>Metazoa</taxon>
        <taxon>Placozoa</taxon>
        <taxon>Uniplacotomia</taxon>
        <taxon>Trichoplacea</taxon>
        <taxon>Trichoplacidae</taxon>
        <taxon>Trichoplax</taxon>
    </lineage>
</organism>
<evidence type="ECO:0000313" key="2">
    <source>
        <dbReference type="Proteomes" id="UP000009022"/>
    </source>
</evidence>
<dbReference type="AlphaFoldDB" id="B3RIY6"/>
<dbReference type="InParanoid" id="B3RIY6"/>
<accession>B3RIY6</accession>
<gene>
    <name evidence="1" type="ORF">TRIADDRAFT_51416</name>
</gene>
<evidence type="ECO:0000313" key="1">
    <source>
        <dbReference type="EMBL" id="EDV28472.1"/>
    </source>
</evidence>
<dbReference type="KEGG" id="tad:TRIADDRAFT_51416"/>
<dbReference type="Proteomes" id="UP000009022">
    <property type="component" value="Unassembled WGS sequence"/>
</dbReference>